<dbReference type="PROSITE" id="PS50294">
    <property type="entry name" value="WD_REPEATS_REGION"/>
    <property type="match status" value="5"/>
</dbReference>
<dbReference type="Pfam" id="PF12894">
    <property type="entry name" value="ANAPC4_WD40"/>
    <property type="match status" value="1"/>
</dbReference>
<dbReference type="GO" id="GO:0005634">
    <property type="term" value="C:nucleus"/>
    <property type="evidence" value="ECO:0007669"/>
    <property type="project" value="TreeGrafter"/>
</dbReference>
<evidence type="ECO:0000259" key="4">
    <source>
        <dbReference type="Pfam" id="PF12894"/>
    </source>
</evidence>
<evidence type="ECO:0000256" key="1">
    <source>
        <dbReference type="ARBA" id="ARBA00022574"/>
    </source>
</evidence>
<dbReference type="PROSITE" id="PS00678">
    <property type="entry name" value="WD_REPEATS_1"/>
    <property type="match status" value="2"/>
</dbReference>
<dbReference type="EMBL" id="JAEPRB010000200">
    <property type="protein sequence ID" value="KAG2218995.1"/>
    <property type="molecule type" value="Genomic_DNA"/>
</dbReference>
<keyword evidence="1 3" id="KW-0853">WD repeat</keyword>
<feature type="repeat" description="WD" evidence="3">
    <location>
        <begin position="139"/>
        <end position="180"/>
    </location>
</feature>
<comment type="caution">
    <text evidence="5">The sequence shown here is derived from an EMBL/GenBank/DDBJ whole genome shotgun (WGS) entry which is preliminary data.</text>
</comment>
<proteinExistence type="predicted"/>
<dbReference type="PANTHER" id="PTHR44090:SF1">
    <property type="entry name" value="SUPERKILLER COMPLEX PROTEIN 8"/>
    <property type="match status" value="1"/>
</dbReference>
<feature type="repeat" description="WD" evidence="3">
    <location>
        <begin position="54"/>
        <end position="95"/>
    </location>
</feature>
<sequence>MPTTYIPTIVRDDAHQDDIWDVAWSKNTNCIITGASDSSVKCWDGSSGELKYDLDGHVLSVVSVDTNNAGTRAVSASIDSTLCIWDLENNGALVKTINATPVEAWKARFSPDGEFVACGSHNGDINLYSIESGDKVSSFATKQKFVTTTAYSPDGKYVAGAAEDGSIYVFNVETSQLAHTLSGHARAVRDLTFAPDNRTLISGSDDKCIHVYDVEHGQLASVLTGHTSWVLGVDANPDISKQQLASSSADRKVKIWDLGMRSVLETHEVHSEEVWSVAWNPEGTKLVSVSEDKSIKWFASSGSSV</sequence>
<dbReference type="Pfam" id="PF00400">
    <property type="entry name" value="WD40"/>
    <property type="match status" value="5"/>
</dbReference>
<feature type="repeat" description="WD" evidence="3">
    <location>
        <begin position="223"/>
        <end position="266"/>
    </location>
</feature>
<evidence type="ECO:0000313" key="6">
    <source>
        <dbReference type="Proteomes" id="UP000646827"/>
    </source>
</evidence>
<dbReference type="AlphaFoldDB" id="A0A8H7RY39"/>
<dbReference type="InterPro" id="IPR001680">
    <property type="entry name" value="WD40_rpt"/>
</dbReference>
<dbReference type="OrthoDB" id="538223at2759"/>
<keyword evidence="2" id="KW-0677">Repeat</keyword>
<organism evidence="5 6">
    <name type="scientific">Circinella minor</name>
    <dbReference type="NCBI Taxonomy" id="1195481"/>
    <lineage>
        <taxon>Eukaryota</taxon>
        <taxon>Fungi</taxon>
        <taxon>Fungi incertae sedis</taxon>
        <taxon>Mucoromycota</taxon>
        <taxon>Mucoromycotina</taxon>
        <taxon>Mucoromycetes</taxon>
        <taxon>Mucorales</taxon>
        <taxon>Lichtheimiaceae</taxon>
        <taxon>Circinella</taxon>
    </lineage>
</organism>
<reference evidence="5 6" key="1">
    <citation type="submission" date="2020-12" db="EMBL/GenBank/DDBJ databases">
        <title>Metabolic potential, ecology and presence of endohyphal bacteria is reflected in genomic diversity of Mucoromycotina.</title>
        <authorList>
            <person name="Muszewska A."/>
            <person name="Okrasinska A."/>
            <person name="Steczkiewicz K."/>
            <person name="Drgas O."/>
            <person name="Orlowska M."/>
            <person name="Perlinska-Lenart U."/>
            <person name="Aleksandrzak-Piekarczyk T."/>
            <person name="Szatraj K."/>
            <person name="Zielenkiewicz U."/>
            <person name="Pilsyk S."/>
            <person name="Malc E."/>
            <person name="Mieczkowski P."/>
            <person name="Kruszewska J.S."/>
            <person name="Biernat P."/>
            <person name="Pawlowska J."/>
        </authorList>
    </citation>
    <scope>NUCLEOTIDE SEQUENCE [LARGE SCALE GENOMIC DNA]</scope>
    <source>
        <strain evidence="5 6">CBS 142.35</strain>
    </source>
</reference>
<dbReference type="SUPFAM" id="SSF50978">
    <property type="entry name" value="WD40 repeat-like"/>
    <property type="match status" value="1"/>
</dbReference>
<dbReference type="PANTHER" id="PTHR44090">
    <property type="entry name" value="WD REPEAT-CONTAINING PROTEIN 61"/>
    <property type="match status" value="1"/>
</dbReference>
<feature type="repeat" description="WD" evidence="3">
    <location>
        <begin position="12"/>
        <end position="53"/>
    </location>
</feature>
<feature type="domain" description="Anaphase-promoting complex subunit 4-like WD40" evidence="4">
    <location>
        <begin position="105"/>
        <end position="147"/>
    </location>
</feature>
<evidence type="ECO:0000313" key="5">
    <source>
        <dbReference type="EMBL" id="KAG2218995.1"/>
    </source>
</evidence>
<keyword evidence="6" id="KW-1185">Reference proteome</keyword>
<feature type="repeat" description="WD" evidence="3">
    <location>
        <begin position="267"/>
        <end position="305"/>
    </location>
</feature>
<dbReference type="InterPro" id="IPR015943">
    <property type="entry name" value="WD40/YVTN_repeat-like_dom_sf"/>
</dbReference>
<dbReference type="Gene3D" id="2.130.10.10">
    <property type="entry name" value="YVTN repeat-like/Quinoprotein amine dehydrogenase"/>
    <property type="match status" value="1"/>
</dbReference>
<feature type="repeat" description="WD" evidence="3">
    <location>
        <begin position="181"/>
        <end position="222"/>
    </location>
</feature>
<gene>
    <name evidence="5" type="ORF">INT45_007657</name>
</gene>
<dbReference type="PRINTS" id="PR00320">
    <property type="entry name" value="GPROTEINBRPT"/>
</dbReference>
<evidence type="ECO:0000256" key="2">
    <source>
        <dbReference type="ARBA" id="ARBA00022737"/>
    </source>
</evidence>
<dbReference type="PROSITE" id="PS50082">
    <property type="entry name" value="WD_REPEATS_2"/>
    <property type="match status" value="6"/>
</dbReference>
<dbReference type="InterPro" id="IPR019775">
    <property type="entry name" value="WD40_repeat_CS"/>
</dbReference>
<dbReference type="CDD" id="cd00200">
    <property type="entry name" value="WD40"/>
    <property type="match status" value="1"/>
</dbReference>
<protein>
    <recommendedName>
        <fullName evidence="4">Anaphase-promoting complex subunit 4-like WD40 domain-containing protein</fullName>
    </recommendedName>
</protein>
<dbReference type="Proteomes" id="UP000646827">
    <property type="component" value="Unassembled WGS sequence"/>
</dbReference>
<dbReference type="InterPro" id="IPR051510">
    <property type="entry name" value="SKI8"/>
</dbReference>
<dbReference type="GO" id="GO:0032991">
    <property type="term" value="C:protein-containing complex"/>
    <property type="evidence" value="ECO:0007669"/>
    <property type="project" value="UniProtKB-ARBA"/>
</dbReference>
<dbReference type="InterPro" id="IPR020472">
    <property type="entry name" value="WD40_PAC1"/>
</dbReference>
<dbReference type="InterPro" id="IPR024977">
    <property type="entry name" value="Apc4-like_WD40_dom"/>
</dbReference>
<accession>A0A8H7RY39</accession>
<dbReference type="SMART" id="SM00320">
    <property type="entry name" value="WD40"/>
    <property type="match status" value="7"/>
</dbReference>
<dbReference type="InterPro" id="IPR036322">
    <property type="entry name" value="WD40_repeat_dom_sf"/>
</dbReference>
<evidence type="ECO:0000256" key="3">
    <source>
        <dbReference type="PROSITE-ProRule" id="PRU00221"/>
    </source>
</evidence>
<name>A0A8H7RY39_9FUNG</name>